<dbReference type="NCBIfam" id="TIGR04088">
    <property type="entry name" value="cognate_SipW"/>
    <property type="match status" value="1"/>
</dbReference>
<gene>
    <name evidence="1" type="ORF">MUN76_07760</name>
</gene>
<dbReference type="RefSeq" id="WP_244683746.1">
    <property type="nucleotide sequence ID" value="NZ_CP095043.1"/>
</dbReference>
<name>A0ABY4FRN4_9MICO</name>
<keyword evidence="2" id="KW-1185">Reference proteome</keyword>
<dbReference type="InterPro" id="IPR023833">
    <property type="entry name" value="Signal_pept_SipW-depend-type"/>
</dbReference>
<evidence type="ECO:0000313" key="1">
    <source>
        <dbReference type="EMBL" id="UOQ58970.1"/>
    </source>
</evidence>
<evidence type="ECO:0000313" key="2">
    <source>
        <dbReference type="Proteomes" id="UP000831775"/>
    </source>
</evidence>
<dbReference type="Proteomes" id="UP000831775">
    <property type="component" value="Chromosome"/>
</dbReference>
<dbReference type="EMBL" id="CP095043">
    <property type="protein sequence ID" value="UOQ58970.1"/>
    <property type="molecule type" value="Genomic_DNA"/>
</dbReference>
<protein>
    <submittedName>
        <fullName evidence="1">SipW-dependent-type signal peptide-containing protein</fullName>
    </submittedName>
</protein>
<proteinExistence type="predicted"/>
<organism evidence="1 2">
    <name type="scientific">Leucobacter rhizosphaerae</name>
    <dbReference type="NCBI Taxonomy" id="2932245"/>
    <lineage>
        <taxon>Bacteria</taxon>
        <taxon>Bacillati</taxon>
        <taxon>Actinomycetota</taxon>
        <taxon>Actinomycetes</taxon>
        <taxon>Micrococcales</taxon>
        <taxon>Microbacteriaceae</taxon>
        <taxon>Leucobacter</taxon>
    </lineage>
</organism>
<accession>A0ABY4FRN4</accession>
<sequence length="231" mass="23558">MSSPSRQRNTRKIAAIAAGALVVGLGATYTLASWNDSEWVWGGAAGNAPGVGTDTFEVLQNTTNAYVDAPANWVNRETKPGDPLQFSLGALSLTPGDQIFAPVALRSDDDSLAATVQLSAAEKVTTTTPATVDPGDLLWGAVLADVYTATGTAAPSACTPAGFTATGWTQIVTNQPLATATAATGTQSLDAGGGSTQHYCFVLELPAGSPDTLQGRTVAPAWKFDSTSVAP</sequence>
<reference evidence="1 2" key="1">
    <citation type="submission" date="2022-04" db="EMBL/GenBank/DDBJ databases">
        <title>Leucobacter sp. isolated from rhizosphere of onion.</title>
        <authorList>
            <person name="Won M."/>
            <person name="Lee C.-M."/>
            <person name="Woen H.-Y."/>
            <person name="Kwon S.-W."/>
        </authorList>
    </citation>
    <scope>NUCLEOTIDE SEQUENCE [LARGE SCALE GENOMIC DNA]</scope>
    <source>
        <strain evidence="1 2">H25R-14</strain>
    </source>
</reference>